<comment type="similarity">
    <text evidence="3">Belongs to the FdhD family.</text>
</comment>
<evidence type="ECO:0000256" key="4">
    <source>
        <dbReference type="SAM" id="MobiDB-lite"/>
    </source>
</evidence>
<evidence type="ECO:0000313" key="6">
    <source>
        <dbReference type="Proteomes" id="UP000316093"/>
    </source>
</evidence>
<dbReference type="GO" id="GO:0005737">
    <property type="term" value="C:cytoplasm"/>
    <property type="evidence" value="ECO:0007669"/>
    <property type="project" value="UniProtKB-SubCell"/>
</dbReference>
<feature type="compositionally biased region" description="Basic and acidic residues" evidence="4">
    <location>
        <begin position="17"/>
        <end position="27"/>
    </location>
</feature>
<feature type="binding site" evidence="3">
    <location>
        <begin position="255"/>
        <end position="260"/>
    </location>
    <ligand>
        <name>Mo-bis(molybdopterin guanine dinucleotide)</name>
        <dbReference type="ChEBI" id="CHEBI:60539"/>
    </ligand>
</feature>
<dbReference type="Proteomes" id="UP000316093">
    <property type="component" value="Chromosome"/>
</dbReference>
<dbReference type="HAMAP" id="MF_00187">
    <property type="entry name" value="FdhD"/>
    <property type="match status" value="1"/>
</dbReference>
<protein>
    <recommendedName>
        <fullName evidence="3">Sulfur carrier protein FdhD</fullName>
    </recommendedName>
</protein>
<dbReference type="AlphaFoldDB" id="A0A4Y5Z0Z3"/>
<dbReference type="InterPro" id="IPR003786">
    <property type="entry name" value="FdhD"/>
</dbReference>
<comment type="subcellular location">
    <subcellularLocation>
        <location evidence="3">Cytoplasm</location>
    </subcellularLocation>
</comment>
<dbReference type="PANTHER" id="PTHR30592">
    <property type="entry name" value="FORMATE DEHYDROGENASE"/>
    <property type="match status" value="1"/>
</dbReference>
<dbReference type="GO" id="GO:0006777">
    <property type="term" value="P:Mo-molybdopterin cofactor biosynthetic process"/>
    <property type="evidence" value="ECO:0007669"/>
    <property type="project" value="UniProtKB-UniRule"/>
</dbReference>
<gene>
    <name evidence="3 5" type="primary">fdhD</name>
    <name evidence="5" type="ORF">FIV34_03315</name>
</gene>
<dbReference type="EMBL" id="CP041046">
    <property type="protein sequence ID" value="QDE38299.1"/>
    <property type="molecule type" value="Genomic_DNA"/>
</dbReference>
<dbReference type="Gene3D" id="3.10.20.10">
    <property type="match status" value="1"/>
</dbReference>
<dbReference type="SUPFAM" id="SSF53927">
    <property type="entry name" value="Cytidine deaminase-like"/>
    <property type="match status" value="1"/>
</dbReference>
<dbReference type="Gene3D" id="3.40.140.10">
    <property type="entry name" value="Cytidine Deaminase, domain 2"/>
    <property type="match status" value="1"/>
</dbReference>
<keyword evidence="1 3" id="KW-0963">Cytoplasm</keyword>
<evidence type="ECO:0000256" key="1">
    <source>
        <dbReference type="ARBA" id="ARBA00022490"/>
    </source>
</evidence>
<accession>A0A4Y5Z0Z3</accession>
<feature type="region of interest" description="Disordered" evidence="4">
    <location>
        <begin position="1"/>
        <end position="27"/>
    </location>
</feature>
<name>A0A4Y5Z0Z3_9GAMM</name>
<keyword evidence="2 3" id="KW-0501">Molybdenum cofactor biosynthesis</keyword>
<sequence length="275" mass="29462">MRPEHTTPLGSASRPVTRYERGRITQDDDRLAEEIPVALHFNGKPFAVMMASPVDLEDFARGFALTENRVSDVREITAIEIHEGLEGISIDVVTAQAAANDAPVVPERNIPGRSGCGICGTRELEDVIRRPRPVAAGTTVTPDAIERALEALRAEQPINAFTGSVHAAAWARTDGSLMVVREDVGRHNALDKLIGAMTRRGIDPREGFAVITSRASYEMVTKAAVAGITVLVAISAPTALAVALATDCGMTLAGFARPGRFNVYSRPERIRDAGL</sequence>
<evidence type="ECO:0000313" key="5">
    <source>
        <dbReference type="EMBL" id="QDE38299.1"/>
    </source>
</evidence>
<evidence type="ECO:0000256" key="2">
    <source>
        <dbReference type="ARBA" id="ARBA00023150"/>
    </source>
</evidence>
<organism evidence="5 6">
    <name type="scientific">Luteibacter pinisoli</name>
    <dbReference type="NCBI Taxonomy" id="2589080"/>
    <lineage>
        <taxon>Bacteria</taxon>
        <taxon>Pseudomonadati</taxon>
        <taxon>Pseudomonadota</taxon>
        <taxon>Gammaproteobacteria</taxon>
        <taxon>Lysobacterales</taxon>
        <taxon>Rhodanobacteraceae</taxon>
        <taxon>Luteibacter</taxon>
    </lineage>
</organism>
<feature type="active site" description="Cysteine persulfide intermediate" evidence="3">
    <location>
        <position position="116"/>
    </location>
</feature>
<comment type="function">
    <text evidence="3">Required for formate dehydrogenase (FDH) activity. Acts as a sulfur carrier protein that transfers sulfur from IscS to the molybdenum cofactor prior to its insertion into FDH.</text>
</comment>
<dbReference type="InterPro" id="IPR016193">
    <property type="entry name" value="Cytidine_deaminase-like"/>
</dbReference>
<dbReference type="GO" id="GO:0097163">
    <property type="term" value="F:sulfur carrier activity"/>
    <property type="evidence" value="ECO:0007669"/>
    <property type="project" value="UniProtKB-UniRule"/>
</dbReference>
<dbReference type="PIRSF" id="PIRSF015626">
    <property type="entry name" value="FdhD"/>
    <property type="match status" value="1"/>
</dbReference>
<reference evidence="5 6" key="1">
    <citation type="submission" date="2019-06" db="EMBL/GenBank/DDBJ databases">
        <title>A complete genome sequence for Luteibacter pinisoli MAH-14.</title>
        <authorList>
            <person name="Baltrus D.A."/>
        </authorList>
    </citation>
    <scope>NUCLEOTIDE SEQUENCE [LARGE SCALE GENOMIC DNA]</scope>
    <source>
        <strain evidence="5 6">MAH-14</strain>
    </source>
</reference>
<keyword evidence="5" id="KW-0808">Transferase</keyword>
<dbReference type="NCBIfam" id="TIGR00129">
    <property type="entry name" value="fdhD_narQ"/>
    <property type="match status" value="1"/>
</dbReference>
<keyword evidence="6" id="KW-1185">Reference proteome</keyword>
<dbReference type="OrthoDB" id="3197277at2"/>
<dbReference type="KEGG" id="lpy:FIV34_03315"/>
<evidence type="ECO:0000256" key="3">
    <source>
        <dbReference type="HAMAP-Rule" id="MF_00187"/>
    </source>
</evidence>
<dbReference type="Pfam" id="PF02634">
    <property type="entry name" value="FdhD-NarQ"/>
    <property type="match status" value="1"/>
</dbReference>
<dbReference type="PANTHER" id="PTHR30592:SF1">
    <property type="entry name" value="SULFUR CARRIER PROTEIN FDHD"/>
    <property type="match status" value="1"/>
</dbReference>
<dbReference type="RefSeq" id="WP_139979658.1">
    <property type="nucleotide sequence ID" value="NZ_CP041046.1"/>
</dbReference>
<proteinExistence type="inferred from homology"/>
<dbReference type="GO" id="GO:0016783">
    <property type="term" value="F:sulfurtransferase activity"/>
    <property type="evidence" value="ECO:0007669"/>
    <property type="project" value="InterPro"/>
</dbReference>